<dbReference type="GO" id="GO:0004592">
    <property type="term" value="F:pantoate-beta-alanine ligase activity"/>
    <property type="evidence" value="ECO:0007669"/>
    <property type="project" value="UniProtKB-EC"/>
</dbReference>
<comment type="similarity">
    <text evidence="2 8">Belongs to the pantothenate synthetase family.</text>
</comment>
<dbReference type="EMBL" id="JBHRSS010000006">
    <property type="protein sequence ID" value="MFC3105079.1"/>
    <property type="molecule type" value="Genomic_DNA"/>
</dbReference>
<evidence type="ECO:0000256" key="1">
    <source>
        <dbReference type="ARBA" id="ARBA00004990"/>
    </source>
</evidence>
<accession>A0ABV7EQV4</accession>
<keyword evidence="4 8" id="KW-0566">Pantothenate biosynthesis</keyword>
<gene>
    <name evidence="8 9" type="primary">panC</name>
    <name evidence="9" type="ORF">ACFOSU_14450</name>
</gene>
<comment type="subcellular location">
    <subcellularLocation>
        <location evidence="8">Cytoplasm</location>
    </subcellularLocation>
</comment>
<keyword evidence="3 8" id="KW-0436">Ligase</keyword>
<dbReference type="SUPFAM" id="SSF52374">
    <property type="entry name" value="Nucleotidylyl transferase"/>
    <property type="match status" value="1"/>
</dbReference>
<feature type="binding site" evidence="8">
    <location>
        <begin position="27"/>
        <end position="34"/>
    </location>
    <ligand>
        <name>ATP</name>
        <dbReference type="ChEBI" id="CHEBI:30616"/>
    </ligand>
</feature>
<comment type="subunit">
    <text evidence="8">Homodimer.</text>
</comment>
<evidence type="ECO:0000256" key="4">
    <source>
        <dbReference type="ARBA" id="ARBA00022655"/>
    </source>
</evidence>
<dbReference type="RefSeq" id="WP_380690635.1">
    <property type="nucleotide sequence ID" value="NZ_JBHRSS010000006.1"/>
</dbReference>
<name>A0ABV7EQV4_9GAMM</name>
<keyword evidence="5 8" id="KW-0547">Nucleotide-binding</keyword>
<feature type="binding site" evidence="8">
    <location>
        <begin position="183"/>
        <end position="186"/>
    </location>
    <ligand>
        <name>ATP</name>
        <dbReference type="ChEBI" id="CHEBI:30616"/>
    </ligand>
</feature>
<evidence type="ECO:0000256" key="2">
    <source>
        <dbReference type="ARBA" id="ARBA00009256"/>
    </source>
</evidence>
<dbReference type="Gene3D" id="3.30.1300.10">
    <property type="entry name" value="Pantoate-beta-alanine ligase, C-terminal domain"/>
    <property type="match status" value="1"/>
</dbReference>
<dbReference type="Pfam" id="PF02569">
    <property type="entry name" value="Pantoate_ligase"/>
    <property type="match status" value="1"/>
</dbReference>
<feature type="binding site" evidence="8">
    <location>
        <position position="58"/>
    </location>
    <ligand>
        <name>beta-alanine</name>
        <dbReference type="ChEBI" id="CHEBI:57966"/>
    </ligand>
</feature>
<feature type="binding site" evidence="8">
    <location>
        <position position="175"/>
    </location>
    <ligand>
        <name>ATP</name>
        <dbReference type="ChEBI" id="CHEBI:30616"/>
    </ligand>
</feature>
<keyword evidence="8" id="KW-0963">Cytoplasm</keyword>
<comment type="pathway">
    <text evidence="1 8">Cofactor biosynthesis; (R)-pantothenate biosynthesis; (R)-pantothenate from (R)-pantoate and beta-alanine: step 1/1.</text>
</comment>
<dbReference type="PANTHER" id="PTHR21299">
    <property type="entry name" value="CYTIDYLATE KINASE/PANTOATE-BETA-ALANINE LIGASE"/>
    <property type="match status" value="1"/>
</dbReference>
<organism evidence="9 10">
    <name type="scientific">Salinisphaera aquimarina</name>
    <dbReference type="NCBI Taxonomy" id="2094031"/>
    <lineage>
        <taxon>Bacteria</taxon>
        <taxon>Pseudomonadati</taxon>
        <taxon>Pseudomonadota</taxon>
        <taxon>Gammaproteobacteria</taxon>
        <taxon>Salinisphaerales</taxon>
        <taxon>Salinisphaeraceae</taxon>
        <taxon>Salinisphaera</taxon>
    </lineage>
</organism>
<keyword evidence="6 8" id="KW-0067">ATP-binding</keyword>
<comment type="function">
    <text evidence="8">Catalyzes the condensation of pantoate with beta-alanine in an ATP-dependent reaction via a pantoyl-adenylate intermediate.</text>
</comment>
<dbReference type="PANTHER" id="PTHR21299:SF1">
    <property type="entry name" value="PANTOATE--BETA-ALANINE LIGASE"/>
    <property type="match status" value="1"/>
</dbReference>
<evidence type="ECO:0000313" key="10">
    <source>
        <dbReference type="Proteomes" id="UP001595462"/>
    </source>
</evidence>
<comment type="miscellaneous">
    <text evidence="8">The reaction proceeds by a bi uni uni bi ping pong mechanism.</text>
</comment>
<dbReference type="InterPro" id="IPR042176">
    <property type="entry name" value="Pantoate_ligase_C"/>
</dbReference>
<dbReference type="HAMAP" id="MF_00158">
    <property type="entry name" value="PanC"/>
    <property type="match status" value="1"/>
</dbReference>
<feature type="binding site" evidence="8">
    <location>
        <position position="58"/>
    </location>
    <ligand>
        <name>(R)-pantoate</name>
        <dbReference type="ChEBI" id="CHEBI:15980"/>
    </ligand>
</feature>
<feature type="binding site" evidence="8">
    <location>
        <position position="152"/>
    </location>
    <ligand>
        <name>(R)-pantoate</name>
        <dbReference type="ChEBI" id="CHEBI:15980"/>
    </ligand>
</feature>
<evidence type="ECO:0000256" key="3">
    <source>
        <dbReference type="ARBA" id="ARBA00022598"/>
    </source>
</evidence>
<dbReference type="EC" id="6.3.2.1" evidence="8"/>
<proteinExistence type="inferred from homology"/>
<evidence type="ECO:0000313" key="9">
    <source>
        <dbReference type="EMBL" id="MFC3105079.1"/>
    </source>
</evidence>
<dbReference type="InterPro" id="IPR003721">
    <property type="entry name" value="Pantoate_ligase"/>
</dbReference>
<feature type="active site" description="Proton donor" evidence="8">
    <location>
        <position position="34"/>
    </location>
</feature>
<evidence type="ECO:0000256" key="7">
    <source>
        <dbReference type="ARBA" id="ARBA00048258"/>
    </source>
</evidence>
<comment type="catalytic activity">
    <reaction evidence="7 8">
        <text>(R)-pantoate + beta-alanine + ATP = (R)-pantothenate + AMP + diphosphate + H(+)</text>
        <dbReference type="Rhea" id="RHEA:10912"/>
        <dbReference type="ChEBI" id="CHEBI:15378"/>
        <dbReference type="ChEBI" id="CHEBI:15980"/>
        <dbReference type="ChEBI" id="CHEBI:29032"/>
        <dbReference type="ChEBI" id="CHEBI:30616"/>
        <dbReference type="ChEBI" id="CHEBI:33019"/>
        <dbReference type="ChEBI" id="CHEBI:57966"/>
        <dbReference type="ChEBI" id="CHEBI:456215"/>
        <dbReference type="EC" id="6.3.2.1"/>
    </reaction>
</comment>
<protein>
    <recommendedName>
        <fullName evidence="8">Pantothenate synthetase</fullName>
        <shortName evidence="8">PS</shortName>
        <ecNumber evidence="8">6.3.2.1</ecNumber>
    </recommendedName>
    <alternativeName>
        <fullName evidence="8">Pantoate--beta-alanine ligase</fullName>
    </alternativeName>
    <alternativeName>
        <fullName evidence="8">Pantoate-activating enzyme</fullName>
    </alternativeName>
</protein>
<dbReference type="NCBIfam" id="TIGR00018">
    <property type="entry name" value="panC"/>
    <property type="match status" value="1"/>
</dbReference>
<dbReference type="NCBIfam" id="TIGR00125">
    <property type="entry name" value="cyt_tran_rel"/>
    <property type="match status" value="1"/>
</dbReference>
<evidence type="ECO:0000256" key="6">
    <source>
        <dbReference type="ARBA" id="ARBA00022840"/>
    </source>
</evidence>
<reference evidence="10" key="1">
    <citation type="journal article" date="2019" name="Int. J. Syst. Evol. Microbiol.">
        <title>The Global Catalogue of Microorganisms (GCM) 10K type strain sequencing project: providing services to taxonomists for standard genome sequencing and annotation.</title>
        <authorList>
            <consortium name="The Broad Institute Genomics Platform"/>
            <consortium name="The Broad Institute Genome Sequencing Center for Infectious Disease"/>
            <person name="Wu L."/>
            <person name="Ma J."/>
        </authorList>
    </citation>
    <scope>NUCLEOTIDE SEQUENCE [LARGE SCALE GENOMIC DNA]</scope>
    <source>
        <strain evidence="10">KCTC 52640</strain>
    </source>
</reference>
<dbReference type="Gene3D" id="3.40.50.620">
    <property type="entry name" value="HUPs"/>
    <property type="match status" value="1"/>
</dbReference>
<comment type="caution">
    <text evidence="9">The sequence shown here is derived from an EMBL/GenBank/DDBJ whole genome shotgun (WGS) entry which is preliminary data.</text>
</comment>
<dbReference type="CDD" id="cd00560">
    <property type="entry name" value="PanC"/>
    <property type="match status" value="1"/>
</dbReference>
<dbReference type="Proteomes" id="UP001595462">
    <property type="component" value="Unassembled WGS sequence"/>
</dbReference>
<dbReference type="InterPro" id="IPR004821">
    <property type="entry name" value="Cyt_trans-like"/>
</dbReference>
<evidence type="ECO:0000256" key="8">
    <source>
        <dbReference type="HAMAP-Rule" id="MF_00158"/>
    </source>
</evidence>
<dbReference type="InterPro" id="IPR014729">
    <property type="entry name" value="Rossmann-like_a/b/a_fold"/>
</dbReference>
<feature type="binding site" evidence="8">
    <location>
        <begin position="146"/>
        <end position="149"/>
    </location>
    <ligand>
        <name>ATP</name>
        <dbReference type="ChEBI" id="CHEBI:30616"/>
    </ligand>
</feature>
<evidence type="ECO:0000256" key="5">
    <source>
        <dbReference type="ARBA" id="ARBA00022741"/>
    </source>
</evidence>
<sequence>MHLLTTADALAVWRGTATGVLGLVPTMGNLHAGHMALVERALAQCDRVVVSIFVNPLQFAPGEDLDSYPRTFDADRAALEAAGVHAVFAPSVEQMYPHGGASATTVHVSGVTDMLCGTRRPGHFQGVATIVTKLFNLVRPDCAFFGEKDFQQLMVIRRMVEDLCMGVEIVGVPTVREDDGLARSSRNQYLGADERRRAPMLAAALEHCRERLEAGARDFHALEADGWARLVEAGFEPDYFEIRGPELQAPQTDMRQFRVLSAAFIGRARLLDNVAVSVPAT</sequence>
<keyword evidence="10" id="KW-1185">Reference proteome</keyword>